<dbReference type="EMBL" id="CU928164">
    <property type="protein sequence ID" value="CAR19169.1"/>
    <property type="molecule type" value="Genomic_DNA"/>
</dbReference>
<evidence type="ECO:0000313" key="2">
    <source>
        <dbReference type="EMBL" id="CAR19169.1"/>
    </source>
</evidence>
<evidence type="ECO:0000256" key="1">
    <source>
        <dbReference type="SAM" id="Phobius"/>
    </source>
</evidence>
<feature type="transmembrane region" description="Helical" evidence="1">
    <location>
        <begin position="12"/>
        <end position="35"/>
    </location>
</feature>
<keyword evidence="1" id="KW-0472">Membrane</keyword>
<keyword evidence="1" id="KW-1133">Transmembrane helix</keyword>
<evidence type="ECO:0000313" key="3">
    <source>
        <dbReference type="Proteomes" id="UP000000749"/>
    </source>
</evidence>
<gene>
    <name evidence="2" type="ordered locus">ECIAI39_3050</name>
</gene>
<protein>
    <submittedName>
        <fullName evidence="2">Uncharacterized protein</fullName>
    </submittedName>
</protein>
<dbReference type="AlphaFoldDB" id="A0A0H3MJX8"/>
<organism evidence="2 3">
    <name type="scientific">Escherichia coli O7:K1 (strain IAI39 / ExPEC)</name>
    <dbReference type="NCBI Taxonomy" id="585057"/>
    <lineage>
        <taxon>Bacteria</taxon>
        <taxon>Pseudomonadati</taxon>
        <taxon>Pseudomonadota</taxon>
        <taxon>Gammaproteobacteria</taxon>
        <taxon>Enterobacterales</taxon>
        <taxon>Enterobacteriaceae</taxon>
        <taxon>Escherichia</taxon>
    </lineage>
</organism>
<sequence length="53" mass="5982">MRFTHIYPLHNIAMVLSWFCIASVTVPQTVSCLMLRIIRGEMKDVATSGVKTD</sequence>
<keyword evidence="1" id="KW-0812">Transmembrane</keyword>
<dbReference type="Proteomes" id="UP000000749">
    <property type="component" value="Chromosome"/>
</dbReference>
<name>A0A0H3MJX8_ECO7I</name>
<dbReference type="KEGG" id="ect:ECIAI39_3050"/>
<dbReference type="HOGENOM" id="CLU_3061039_0_0_6"/>
<reference evidence="3" key="1">
    <citation type="journal article" date="2009" name="PLoS Genet.">
        <title>Organised genome dynamics in the Escherichia coli species results in highly diverse adaptive paths.</title>
        <authorList>
            <person name="Touchon M."/>
            <person name="Hoede C."/>
            <person name="Tenaillon O."/>
            <person name="Barbe V."/>
            <person name="Baeriswyl S."/>
            <person name="Bidet P."/>
            <person name="Bingen E."/>
            <person name="Bonacorsi S."/>
            <person name="Bouchier C."/>
            <person name="Bouvet O."/>
            <person name="Calteau A."/>
            <person name="Chiapello H."/>
            <person name="Clermont O."/>
            <person name="Cruveiller S."/>
            <person name="Danchin A."/>
            <person name="Diard M."/>
            <person name="Dossat C."/>
            <person name="Karoui M.E."/>
            <person name="Frapy E."/>
            <person name="Garry L."/>
            <person name="Ghigo J.M."/>
            <person name="Gilles A.M."/>
            <person name="Johnson J."/>
            <person name="Le Bouguenec C."/>
            <person name="Lescat M."/>
            <person name="Mangenot S."/>
            <person name="Martinez-Jehanne V."/>
            <person name="Matic I."/>
            <person name="Nassif X."/>
            <person name="Oztas S."/>
            <person name="Petit M.A."/>
            <person name="Pichon C."/>
            <person name="Rouy Z."/>
            <person name="Ruf C.S."/>
            <person name="Schneider D."/>
            <person name="Tourret J."/>
            <person name="Vacherie B."/>
            <person name="Vallenet D."/>
            <person name="Medigue C."/>
            <person name="Rocha E.P.C."/>
            <person name="Denamur E."/>
        </authorList>
    </citation>
    <scope>NUCLEOTIDE SEQUENCE [LARGE SCALE GENOMIC DNA]</scope>
    <source>
        <strain evidence="3">IAI39 / ExPEC</strain>
    </source>
</reference>
<proteinExistence type="predicted"/>
<accession>A0A0H3MJX8</accession>